<accession>A0A6L5XWF6</accession>
<protein>
    <submittedName>
        <fullName evidence="2">HD domain-containing protein</fullName>
    </submittedName>
</protein>
<dbReference type="InterPro" id="IPR003607">
    <property type="entry name" value="HD/PDEase_dom"/>
</dbReference>
<dbReference type="PANTHER" id="PTHR43155:SF2">
    <property type="entry name" value="CYCLIC DI-GMP PHOSPHODIESTERASE PA4108"/>
    <property type="match status" value="1"/>
</dbReference>
<comment type="caution">
    <text evidence="2">The sequence shown here is derived from an EMBL/GenBank/DDBJ whole genome shotgun (WGS) entry which is preliminary data.</text>
</comment>
<dbReference type="AlphaFoldDB" id="A0A6L5XWF6"/>
<reference evidence="2 3" key="1">
    <citation type="submission" date="2019-08" db="EMBL/GenBank/DDBJ databases">
        <title>In-depth cultivation of the pig gut microbiome towards novel bacterial diversity and tailored functional studies.</title>
        <authorList>
            <person name="Wylensek D."/>
            <person name="Hitch T.C.A."/>
            <person name="Clavel T."/>
        </authorList>
    </citation>
    <scope>NUCLEOTIDE SEQUENCE [LARGE SCALE GENOMIC DNA]</scope>
    <source>
        <strain evidence="2 3">WCA-693-APC-MOT-I</strain>
    </source>
</reference>
<proteinExistence type="predicted"/>
<organism evidence="2 3">
    <name type="scientific">Velocimicrobium porci</name>
    <dbReference type="NCBI Taxonomy" id="2606634"/>
    <lineage>
        <taxon>Bacteria</taxon>
        <taxon>Bacillati</taxon>
        <taxon>Bacillota</taxon>
        <taxon>Clostridia</taxon>
        <taxon>Lachnospirales</taxon>
        <taxon>Lachnospiraceae</taxon>
        <taxon>Velocimicrobium</taxon>
    </lineage>
</organism>
<dbReference type="CDD" id="cd00077">
    <property type="entry name" value="HDc"/>
    <property type="match status" value="1"/>
</dbReference>
<dbReference type="SUPFAM" id="SSF109604">
    <property type="entry name" value="HD-domain/PDEase-like"/>
    <property type="match status" value="1"/>
</dbReference>
<gene>
    <name evidence="2" type="ORF">FYJ58_03540</name>
</gene>
<feature type="domain" description="HD-GYP" evidence="1">
    <location>
        <begin position="96"/>
        <end position="301"/>
    </location>
</feature>
<dbReference type="Proteomes" id="UP000482209">
    <property type="component" value="Unassembled WGS sequence"/>
</dbReference>
<dbReference type="PANTHER" id="PTHR43155">
    <property type="entry name" value="CYCLIC DI-GMP PHOSPHODIESTERASE PA4108-RELATED"/>
    <property type="match status" value="1"/>
</dbReference>
<sequence length="352" mass="40198">MRKIPVDLIKGGEILAKDIYTEMDTILMSAGTVIKVQYAERLKKLGIYNLYIEDDLAYGICLEQITEMKIKQQCQTVVKETLEKFSYCGDAQLKNLQNVAREIINDLLEQPEVIFNVEGMRKKSENIYAHSLNVCALSVFIALRMRLPRKKIDEIAVGSILHDIGYTYVPIEMQNMENDSYSEKEIKQLKMHVIHGYSAIEHENWLSDTAKNIVLCHHEKIDGSGFPFHLTSEKIGVEEKIVAVCDQFDRSVYGLFSKKMKVHEAIEYIVGLGGQKYDLEVVKCFNSSVAAYPNGTLVLTNDNDVGIVLRQNAEFPTRPVIRLIEDKNGKPYSEFIEKNLIKELTLFIKDTF</sequence>
<evidence type="ECO:0000313" key="3">
    <source>
        <dbReference type="Proteomes" id="UP000482209"/>
    </source>
</evidence>
<dbReference type="RefSeq" id="WP_154517305.1">
    <property type="nucleotide sequence ID" value="NZ_VUMT01000003.1"/>
</dbReference>
<dbReference type="Gene3D" id="1.10.3210.10">
    <property type="entry name" value="Hypothetical protein af1432"/>
    <property type="match status" value="1"/>
</dbReference>
<name>A0A6L5XWF6_9FIRM</name>
<evidence type="ECO:0000259" key="1">
    <source>
        <dbReference type="PROSITE" id="PS51832"/>
    </source>
</evidence>
<keyword evidence="3" id="KW-1185">Reference proteome</keyword>
<dbReference type="Pfam" id="PF13487">
    <property type="entry name" value="HD_5"/>
    <property type="match status" value="1"/>
</dbReference>
<dbReference type="PROSITE" id="PS51832">
    <property type="entry name" value="HD_GYP"/>
    <property type="match status" value="1"/>
</dbReference>
<dbReference type="InterPro" id="IPR037522">
    <property type="entry name" value="HD_GYP_dom"/>
</dbReference>
<dbReference type="SMART" id="SM00471">
    <property type="entry name" value="HDc"/>
    <property type="match status" value="1"/>
</dbReference>
<dbReference type="EMBL" id="VUMT01000003">
    <property type="protein sequence ID" value="MSS62949.1"/>
    <property type="molecule type" value="Genomic_DNA"/>
</dbReference>
<evidence type="ECO:0000313" key="2">
    <source>
        <dbReference type="EMBL" id="MSS62949.1"/>
    </source>
</evidence>